<gene>
    <name evidence="3" type="ORF">GDO81_020808</name>
    <name evidence="2" type="ORF">GDO81_021267</name>
    <name evidence="4" type="ORF">GDO81_021561</name>
    <name evidence="1" type="ORF">GDO81_024680</name>
</gene>
<dbReference type="AlphaFoldDB" id="A0AAV6YYR7"/>
<organism evidence="2 5">
    <name type="scientific">Engystomops pustulosus</name>
    <name type="common">Tungara frog</name>
    <name type="synonym">Physalaemus pustulosus</name>
    <dbReference type="NCBI Taxonomy" id="76066"/>
    <lineage>
        <taxon>Eukaryota</taxon>
        <taxon>Metazoa</taxon>
        <taxon>Chordata</taxon>
        <taxon>Craniata</taxon>
        <taxon>Vertebrata</taxon>
        <taxon>Euteleostomi</taxon>
        <taxon>Amphibia</taxon>
        <taxon>Batrachia</taxon>
        <taxon>Anura</taxon>
        <taxon>Neobatrachia</taxon>
        <taxon>Hyloidea</taxon>
        <taxon>Leptodactylidae</taxon>
        <taxon>Leiuperinae</taxon>
        <taxon>Engystomops</taxon>
    </lineage>
</organism>
<comment type="caution">
    <text evidence="2">The sequence shown here is derived from an EMBL/GenBank/DDBJ whole genome shotgun (WGS) entry which is preliminary data.</text>
</comment>
<evidence type="ECO:0000313" key="5">
    <source>
        <dbReference type="Proteomes" id="UP000824782"/>
    </source>
</evidence>
<dbReference type="EMBL" id="WNYA01031292">
    <property type="protein sequence ID" value="KAG8537348.1"/>
    <property type="molecule type" value="Genomic_DNA"/>
</dbReference>
<name>A0AAV6YYR7_ENGPU</name>
<dbReference type="EMBL" id="WNYA01014407">
    <property type="protein sequence ID" value="KAG8539514.1"/>
    <property type="molecule type" value="Genomic_DNA"/>
</dbReference>
<evidence type="ECO:0000313" key="2">
    <source>
        <dbReference type="EMBL" id="KAG8539181.1"/>
    </source>
</evidence>
<keyword evidence="5" id="KW-1185">Reference proteome</keyword>
<reference evidence="2" key="1">
    <citation type="thesis" date="2020" institute="ProQuest LLC" country="789 East Eisenhower Parkway, Ann Arbor, MI, USA">
        <title>Comparative Genomics and Chromosome Evolution.</title>
        <authorList>
            <person name="Mudd A.B."/>
        </authorList>
    </citation>
    <scope>NUCLEOTIDE SEQUENCE</scope>
    <source>
        <strain evidence="2">237g6f4</strain>
        <tissue evidence="2">Blood</tissue>
    </source>
</reference>
<evidence type="ECO:0000313" key="1">
    <source>
        <dbReference type="EMBL" id="KAG8537348.1"/>
    </source>
</evidence>
<sequence length="113" mass="12395">MSLALKFIFRRSSTTLDLGGHASLPLQRRRTTFLRAAPGPVVGKDHTVSPPLFSWKAARPCLSVQKDRSTSLPSTVIDFSPLLRASRRRLCKTLFPEPGDKELTPLAPAVTLA</sequence>
<dbReference type="EMBL" id="WNYA01001866">
    <property type="protein sequence ID" value="KAG8544964.1"/>
    <property type="molecule type" value="Genomic_DNA"/>
</dbReference>
<proteinExistence type="predicted"/>
<evidence type="ECO:0000313" key="3">
    <source>
        <dbReference type="EMBL" id="KAG8539514.1"/>
    </source>
</evidence>
<dbReference type="EMBL" id="WNYA01015797">
    <property type="protein sequence ID" value="KAG8539181.1"/>
    <property type="molecule type" value="Genomic_DNA"/>
</dbReference>
<dbReference type="Proteomes" id="UP000824782">
    <property type="component" value="Unassembled WGS sequence"/>
</dbReference>
<accession>A0AAV6YYR7</accession>
<protein>
    <submittedName>
        <fullName evidence="2">Uncharacterized protein</fullName>
    </submittedName>
</protein>
<evidence type="ECO:0000313" key="4">
    <source>
        <dbReference type="EMBL" id="KAG8544964.1"/>
    </source>
</evidence>